<dbReference type="Proteomes" id="UP000828941">
    <property type="component" value="Chromosome 13"/>
</dbReference>
<evidence type="ECO:0000313" key="2">
    <source>
        <dbReference type="Proteomes" id="UP000828941"/>
    </source>
</evidence>
<comment type="caution">
    <text evidence="1">The sequence shown here is derived from an EMBL/GenBank/DDBJ whole genome shotgun (WGS) entry which is preliminary data.</text>
</comment>
<reference evidence="1 2" key="1">
    <citation type="journal article" date="2022" name="DNA Res.">
        <title>Chromosomal-level genome assembly of the orchid tree Bauhinia variegata (Leguminosae; Cercidoideae) supports the allotetraploid origin hypothesis of Bauhinia.</title>
        <authorList>
            <person name="Zhong Y."/>
            <person name="Chen Y."/>
            <person name="Zheng D."/>
            <person name="Pang J."/>
            <person name="Liu Y."/>
            <person name="Luo S."/>
            <person name="Meng S."/>
            <person name="Qian L."/>
            <person name="Wei D."/>
            <person name="Dai S."/>
            <person name="Zhou R."/>
        </authorList>
    </citation>
    <scope>NUCLEOTIDE SEQUENCE [LARGE SCALE GENOMIC DNA]</scope>
    <source>
        <strain evidence="1">BV-YZ2020</strain>
    </source>
</reference>
<evidence type="ECO:0000313" key="1">
    <source>
        <dbReference type="EMBL" id="KAI4301776.1"/>
    </source>
</evidence>
<dbReference type="EMBL" id="CM039438">
    <property type="protein sequence ID" value="KAI4301776.1"/>
    <property type="molecule type" value="Genomic_DNA"/>
</dbReference>
<keyword evidence="2" id="KW-1185">Reference proteome</keyword>
<accession>A0ACB9KXJ3</accession>
<sequence>MAMARASSGLQYPERFYAAATYVGFDGSTSPTKAITSKFPKSTALLLYSLYQQATTGPCNIPEPSTWKIVEHSKWASWSQLRKMSSTEAMRLFVKILEEEDPGWYSRASNFVVEPVIDVQMNHNSKVEPVVENGNSYPETKTISSENGNQVGTQDKDVVVEGFGSVGVYDQWIAPPISGQRPKARYEHGAAVVQDKMYIYGGNHNGRYLNDLHVLDLKSWSWSKIEANAGTETTDALSPVTLTPCAGHSLIPWENKLLSIAGHTKDPSESIQVKVFEVPTATWSTLKTYGKAPVSRGGQSVTLVGTSLVIFGGQDANRTLLNDLHILDLETMTWDEIDAVGVPPSPRSDHAAAVHAERYLLIFGGGSHATCYNDLHVLDLQAMEWSRPTQLGEIPTPRAGHAGVTVEENWFIVGGGDNKSGVSETVVLNMSTLAWSVVTSVQGRVPVASEGLSVAVSSYNGEDVLVSFGGYNGRYNNEVYVLKPSHKSTLQSKIIETPVPDGVSAVHNATNATRDVESEFETGHEGKIREIVMDNVDPESIKSKGDLVSTLKAEKEELESSLGKEKIQNLQLKQELADAEARSSDLYKELQSVRGQLAAEQSRCFKLEVKVAELGQKLQAIGTLQKELELLQRQKAASEQAALNAKQRQSSGGVWGWLAGSPSDQNDDA</sequence>
<organism evidence="1 2">
    <name type="scientific">Bauhinia variegata</name>
    <name type="common">Purple orchid tree</name>
    <name type="synonym">Phanera variegata</name>
    <dbReference type="NCBI Taxonomy" id="167791"/>
    <lineage>
        <taxon>Eukaryota</taxon>
        <taxon>Viridiplantae</taxon>
        <taxon>Streptophyta</taxon>
        <taxon>Embryophyta</taxon>
        <taxon>Tracheophyta</taxon>
        <taxon>Spermatophyta</taxon>
        <taxon>Magnoliopsida</taxon>
        <taxon>eudicotyledons</taxon>
        <taxon>Gunneridae</taxon>
        <taxon>Pentapetalae</taxon>
        <taxon>rosids</taxon>
        <taxon>fabids</taxon>
        <taxon>Fabales</taxon>
        <taxon>Fabaceae</taxon>
        <taxon>Cercidoideae</taxon>
        <taxon>Cercideae</taxon>
        <taxon>Bauhiniinae</taxon>
        <taxon>Bauhinia</taxon>
    </lineage>
</organism>
<gene>
    <name evidence="1" type="ORF">L6164_035023</name>
</gene>
<protein>
    <submittedName>
        <fullName evidence="1">Uncharacterized protein</fullName>
    </submittedName>
</protein>
<proteinExistence type="predicted"/>
<name>A0ACB9KXJ3_BAUVA</name>